<reference evidence="2" key="1">
    <citation type="journal article" date="2022" name="Proc. Natl. Acad. Sci. U.S.A.">
        <title>Life cycle and functional genomics of the unicellular red alga Galdieria for elucidating algal and plant evolution and industrial use.</title>
        <authorList>
            <person name="Hirooka S."/>
            <person name="Itabashi T."/>
            <person name="Ichinose T.M."/>
            <person name="Onuma R."/>
            <person name="Fujiwara T."/>
            <person name="Yamashita S."/>
            <person name="Jong L.W."/>
            <person name="Tomita R."/>
            <person name="Iwane A.H."/>
            <person name="Miyagishima S.Y."/>
        </authorList>
    </citation>
    <scope>NUCLEOTIDE SEQUENCE</scope>
    <source>
        <strain evidence="2">NBRC 102759</strain>
    </source>
</reference>
<accession>A0A9C7UQV5</accession>
<evidence type="ECO:0000313" key="3">
    <source>
        <dbReference type="Proteomes" id="UP001061958"/>
    </source>
</evidence>
<proteinExistence type="predicted"/>
<dbReference type="AlphaFoldDB" id="A0A9C7UQV5"/>
<dbReference type="OrthoDB" id="8048at2759"/>
<reference evidence="2" key="2">
    <citation type="submission" date="2022-01" db="EMBL/GenBank/DDBJ databases">
        <authorList>
            <person name="Hirooka S."/>
            <person name="Miyagishima S.Y."/>
        </authorList>
    </citation>
    <scope>NUCLEOTIDE SEQUENCE</scope>
    <source>
        <strain evidence="2">NBRC 102759</strain>
    </source>
</reference>
<keyword evidence="3" id="KW-1185">Reference proteome</keyword>
<keyword evidence="1" id="KW-0175">Coiled coil</keyword>
<dbReference type="EMBL" id="BQMJ01000032">
    <property type="protein sequence ID" value="GJQ12369.1"/>
    <property type="molecule type" value="Genomic_DNA"/>
</dbReference>
<name>A0A9C7UQV5_9RHOD</name>
<evidence type="ECO:0000256" key="1">
    <source>
        <dbReference type="SAM" id="Coils"/>
    </source>
</evidence>
<feature type="coiled-coil region" evidence="1">
    <location>
        <begin position="116"/>
        <end position="143"/>
    </location>
</feature>
<evidence type="ECO:0000313" key="2">
    <source>
        <dbReference type="EMBL" id="GJQ12369.1"/>
    </source>
</evidence>
<sequence>MFVVSSGIIVLWSREELRKGGYHKPRISEPHHINCHKLYRSYYACDKLPFPEKEALPSSLDHYKKQARPQFDNKAAKAAELIEVIETLENYRLKLHSELQVRAQQLGTEPEQQKKLIESNAQLRYIEETVQKLQNQLARLEWSTDRGEC</sequence>
<comment type="caution">
    <text evidence="2">The sequence shown here is derived from an EMBL/GenBank/DDBJ whole genome shotgun (WGS) entry which is preliminary data.</text>
</comment>
<gene>
    <name evidence="2" type="ORF">GpartN1_g4160.t1</name>
</gene>
<organism evidence="2 3">
    <name type="scientific">Galdieria partita</name>
    <dbReference type="NCBI Taxonomy" id="83374"/>
    <lineage>
        <taxon>Eukaryota</taxon>
        <taxon>Rhodophyta</taxon>
        <taxon>Bangiophyceae</taxon>
        <taxon>Galdieriales</taxon>
        <taxon>Galdieriaceae</taxon>
        <taxon>Galdieria</taxon>
    </lineage>
</organism>
<dbReference type="Proteomes" id="UP001061958">
    <property type="component" value="Unassembled WGS sequence"/>
</dbReference>
<protein>
    <submittedName>
        <fullName evidence="2">Uncharacterized protein</fullName>
    </submittedName>
</protein>